<evidence type="ECO:0000256" key="2">
    <source>
        <dbReference type="SAM" id="MobiDB-lite"/>
    </source>
</evidence>
<dbReference type="KEGG" id="mai:MICA_2426"/>
<feature type="region of interest" description="Disordered" evidence="2">
    <location>
        <begin position="1"/>
        <end position="68"/>
    </location>
</feature>
<dbReference type="AlphaFoldDB" id="G2KNT3"/>
<dbReference type="STRING" id="856793.MICA_2426"/>
<feature type="coiled-coil region" evidence="1">
    <location>
        <begin position="288"/>
        <end position="337"/>
    </location>
</feature>
<dbReference type="RefSeq" id="WP_014103951.1">
    <property type="nucleotide sequence ID" value="NC_016026.1"/>
</dbReference>
<keyword evidence="3" id="KW-0812">Transmembrane</keyword>
<feature type="compositionally biased region" description="Low complexity" evidence="2">
    <location>
        <begin position="96"/>
        <end position="124"/>
    </location>
</feature>
<keyword evidence="3" id="KW-1133">Transmembrane helix</keyword>
<feature type="region of interest" description="Disordered" evidence="2">
    <location>
        <begin position="96"/>
        <end position="166"/>
    </location>
</feature>
<dbReference type="EMBL" id="CP002382">
    <property type="protein sequence ID" value="AEP10728.1"/>
    <property type="molecule type" value="Genomic_DNA"/>
</dbReference>
<feature type="compositionally biased region" description="Acidic residues" evidence="2">
    <location>
        <begin position="8"/>
        <end position="33"/>
    </location>
</feature>
<sequence length="427" mass="43788">MSNHNQDDLDFPGDDFQGDDFQDTSFDEADTYDADYTTGDDLADDEWDAIDDGSGEDTQQAPAKKKSSLTNKLIIGAAVVVGAGVMVMTMMGGAPQNTAQAPQPVAPSAAPADMAAMPADVSAPTPAPLPAPAPAPAPVADLPAYGADPADAQTPREPDQALPAQGIFNDPQALDSALQDVGQDARPVEVSDAPAMPDAPMAAAPLPTPAASAVAMPKANDLLKPSGAADVTPVVAEPTPAPVSDPVSEPASLPGAVVDAPLAAPAADQSVSSSSVDAEMTAQMLDRLDLIAARLDQLEDDLSVVRKESAAAATEEVEELRAAVKALEKKLSTQAQAPASPTIETPAARTTTLKAEPKSKPAVRQAQPVQWVLKGAQPGRAMVSRSGESEMRTVEVGDSLPGVGRISSIAYENGRWVVTGSEGRISQ</sequence>
<proteinExistence type="predicted"/>
<feature type="compositionally biased region" description="Pro residues" evidence="2">
    <location>
        <begin position="125"/>
        <end position="137"/>
    </location>
</feature>
<reference evidence="4 5" key="1">
    <citation type="journal article" date="2011" name="BMC Genomics">
        <title>Genomic insights into an obligate epibiotic bacterial predator: Micavibrio aeruginosavorus ARL-13.</title>
        <authorList>
            <person name="Wang Z."/>
            <person name="Kadouri D."/>
            <person name="Wu M."/>
        </authorList>
    </citation>
    <scope>NUCLEOTIDE SEQUENCE [LARGE SCALE GENOMIC DNA]</scope>
    <source>
        <strain evidence="4 5">ARL-13</strain>
    </source>
</reference>
<keyword evidence="3" id="KW-0472">Membrane</keyword>
<name>G2KNT3_MICAA</name>
<evidence type="ECO:0000256" key="1">
    <source>
        <dbReference type="SAM" id="Coils"/>
    </source>
</evidence>
<keyword evidence="5" id="KW-1185">Reference proteome</keyword>
<dbReference type="HOGENOM" id="CLU_642225_0_0_5"/>
<dbReference type="OrthoDB" id="7926359at2"/>
<feature type="compositionally biased region" description="Acidic residues" evidence="2">
    <location>
        <begin position="41"/>
        <end position="55"/>
    </location>
</feature>
<evidence type="ECO:0000313" key="5">
    <source>
        <dbReference type="Proteomes" id="UP000009286"/>
    </source>
</evidence>
<keyword evidence="1" id="KW-0175">Coiled coil</keyword>
<gene>
    <name evidence="4" type="ordered locus">MICA_2426</name>
</gene>
<evidence type="ECO:0000313" key="4">
    <source>
        <dbReference type="EMBL" id="AEP10728.1"/>
    </source>
</evidence>
<feature type="transmembrane region" description="Helical" evidence="3">
    <location>
        <begin position="73"/>
        <end position="94"/>
    </location>
</feature>
<dbReference type="Proteomes" id="UP000009286">
    <property type="component" value="Chromosome"/>
</dbReference>
<evidence type="ECO:0000256" key="3">
    <source>
        <dbReference type="SAM" id="Phobius"/>
    </source>
</evidence>
<accession>G2KNT3</accession>
<organism evidence="4 5">
    <name type="scientific">Micavibrio aeruginosavorus (strain ARL-13)</name>
    <dbReference type="NCBI Taxonomy" id="856793"/>
    <lineage>
        <taxon>Bacteria</taxon>
        <taxon>Pseudomonadati</taxon>
        <taxon>Bdellovibrionota</taxon>
        <taxon>Bdellovibrionia</taxon>
        <taxon>Bdellovibrionales</taxon>
        <taxon>Pseudobdellovibrionaceae</taxon>
        <taxon>Micavibrio</taxon>
    </lineage>
</organism>
<protein>
    <submittedName>
        <fullName evidence="4">Uncharacterized protein</fullName>
    </submittedName>
</protein>